<dbReference type="GO" id="GO:0043709">
    <property type="term" value="P:cell adhesion involved in single-species biofilm formation"/>
    <property type="evidence" value="ECO:0007669"/>
    <property type="project" value="TreeGrafter"/>
</dbReference>
<gene>
    <name evidence="8" type="ORF">J057_19975</name>
</gene>
<dbReference type="InterPro" id="IPR029787">
    <property type="entry name" value="Nucleotide_cyclase"/>
</dbReference>
<dbReference type="Pfam" id="PF00990">
    <property type="entry name" value="GGDEF"/>
    <property type="match status" value="1"/>
</dbReference>
<feature type="transmembrane region" description="Helical" evidence="5">
    <location>
        <begin position="268"/>
        <end position="292"/>
    </location>
</feature>
<evidence type="ECO:0000256" key="2">
    <source>
        <dbReference type="ARBA" id="ARBA00012528"/>
    </source>
</evidence>
<dbReference type="OrthoDB" id="5289013at2"/>
<dbReference type="InterPro" id="IPR011622">
    <property type="entry name" value="7TMR_DISM_rcpt_extracell_dom2"/>
</dbReference>
<dbReference type="PANTHER" id="PTHR45138">
    <property type="entry name" value="REGULATORY COMPONENTS OF SENSORY TRANSDUCTION SYSTEM"/>
    <property type="match status" value="1"/>
</dbReference>
<organism evidence="8 9">
    <name type="scientific">Marinobacter nanhaiticus D15-8W</name>
    <dbReference type="NCBI Taxonomy" id="626887"/>
    <lineage>
        <taxon>Bacteria</taxon>
        <taxon>Pseudomonadati</taxon>
        <taxon>Pseudomonadota</taxon>
        <taxon>Gammaproteobacteria</taxon>
        <taxon>Pseudomonadales</taxon>
        <taxon>Marinobacteraceae</taxon>
        <taxon>Marinobacter</taxon>
    </lineage>
</organism>
<dbReference type="NCBIfam" id="TIGR00254">
    <property type="entry name" value="GGDEF"/>
    <property type="match status" value="1"/>
</dbReference>
<keyword evidence="4" id="KW-0175">Coiled coil</keyword>
<dbReference type="HOGENOM" id="CLU_000445_105_4_6"/>
<feature type="signal peptide" evidence="6">
    <location>
        <begin position="1"/>
        <end position="34"/>
    </location>
</feature>
<feature type="transmembrane region" description="Helical" evidence="5">
    <location>
        <begin position="241"/>
        <end position="262"/>
    </location>
</feature>
<feature type="transmembrane region" description="Helical" evidence="5">
    <location>
        <begin position="304"/>
        <end position="325"/>
    </location>
</feature>
<dbReference type="FunFam" id="3.30.70.270:FF:000001">
    <property type="entry name" value="Diguanylate cyclase domain protein"/>
    <property type="match status" value="1"/>
</dbReference>
<dbReference type="SUPFAM" id="SSF55073">
    <property type="entry name" value="Nucleotide cyclase"/>
    <property type="match status" value="1"/>
</dbReference>
<dbReference type="EMBL" id="APLQ01000014">
    <property type="protein sequence ID" value="ENO13709.2"/>
    <property type="molecule type" value="Genomic_DNA"/>
</dbReference>
<proteinExistence type="predicted"/>
<dbReference type="SMART" id="SM00267">
    <property type="entry name" value="GGDEF"/>
    <property type="match status" value="1"/>
</dbReference>
<feature type="chain" id="PRO_5017062485" description="diguanylate cyclase" evidence="6">
    <location>
        <begin position="35"/>
        <end position="625"/>
    </location>
</feature>
<dbReference type="PROSITE" id="PS50887">
    <property type="entry name" value="GGDEF"/>
    <property type="match status" value="1"/>
</dbReference>
<feature type="domain" description="GGDEF" evidence="7">
    <location>
        <begin position="488"/>
        <end position="622"/>
    </location>
</feature>
<dbReference type="InterPro" id="IPR000160">
    <property type="entry name" value="GGDEF_dom"/>
</dbReference>
<comment type="cofactor">
    <cofactor evidence="1">
        <name>Mg(2+)</name>
        <dbReference type="ChEBI" id="CHEBI:18420"/>
    </cofactor>
</comment>
<dbReference type="CDD" id="cd01949">
    <property type="entry name" value="GGDEF"/>
    <property type="match status" value="1"/>
</dbReference>
<dbReference type="Gene3D" id="3.30.70.270">
    <property type="match status" value="1"/>
</dbReference>
<feature type="coiled-coil region" evidence="4">
    <location>
        <begin position="433"/>
        <end position="460"/>
    </location>
</feature>
<dbReference type="GO" id="GO:1902201">
    <property type="term" value="P:negative regulation of bacterial-type flagellum-dependent cell motility"/>
    <property type="evidence" value="ECO:0007669"/>
    <property type="project" value="TreeGrafter"/>
</dbReference>
<dbReference type="GO" id="GO:0052621">
    <property type="term" value="F:diguanylate cyclase activity"/>
    <property type="evidence" value="ECO:0007669"/>
    <property type="project" value="UniProtKB-EC"/>
</dbReference>
<evidence type="ECO:0000256" key="6">
    <source>
        <dbReference type="SAM" id="SignalP"/>
    </source>
</evidence>
<evidence type="ECO:0000256" key="4">
    <source>
        <dbReference type="SAM" id="Coils"/>
    </source>
</evidence>
<dbReference type="Pfam" id="PF07695">
    <property type="entry name" value="7TMR-DISM_7TM"/>
    <property type="match status" value="1"/>
</dbReference>
<dbReference type="AlphaFoldDB" id="N6W0V1"/>
<evidence type="ECO:0000256" key="1">
    <source>
        <dbReference type="ARBA" id="ARBA00001946"/>
    </source>
</evidence>
<evidence type="ECO:0000256" key="3">
    <source>
        <dbReference type="ARBA" id="ARBA00034247"/>
    </source>
</evidence>
<comment type="catalytic activity">
    <reaction evidence="3">
        <text>2 GTP = 3',3'-c-di-GMP + 2 diphosphate</text>
        <dbReference type="Rhea" id="RHEA:24898"/>
        <dbReference type="ChEBI" id="CHEBI:33019"/>
        <dbReference type="ChEBI" id="CHEBI:37565"/>
        <dbReference type="ChEBI" id="CHEBI:58805"/>
        <dbReference type="EC" id="2.7.7.65"/>
    </reaction>
</comment>
<dbReference type="InterPro" id="IPR011623">
    <property type="entry name" value="7TMR_DISM_rcpt_extracell_dom1"/>
</dbReference>
<dbReference type="Proteomes" id="UP000013165">
    <property type="component" value="Unassembled WGS sequence"/>
</dbReference>
<evidence type="ECO:0000313" key="8">
    <source>
        <dbReference type="EMBL" id="ENO13709.2"/>
    </source>
</evidence>
<feature type="transmembrane region" description="Helical" evidence="5">
    <location>
        <begin position="331"/>
        <end position="347"/>
    </location>
</feature>
<dbReference type="PANTHER" id="PTHR45138:SF9">
    <property type="entry name" value="DIGUANYLATE CYCLASE DGCM-RELATED"/>
    <property type="match status" value="1"/>
</dbReference>
<dbReference type="EC" id="2.7.7.65" evidence="2"/>
<protein>
    <recommendedName>
        <fullName evidence="2">diguanylate cyclase</fullName>
        <ecNumber evidence="2">2.7.7.65</ecNumber>
    </recommendedName>
</protein>
<name>N6W0V1_9GAMM</name>
<feature type="transmembrane region" description="Helical" evidence="5">
    <location>
        <begin position="211"/>
        <end position="229"/>
    </location>
</feature>
<reference evidence="8 9" key="1">
    <citation type="journal article" date="2013" name="Genome Announc.">
        <title>Genome Sequence of the Polycyclic Aromatic Hydrocarbon-Degrading Bacterium Strain Marinobacter nanhaiticus D15-8WT.</title>
        <authorList>
            <person name="Cui Z."/>
            <person name="Gao W."/>
            <person name="Li Q."/>
            <person name="Xu G."/>
            <person name="Zheng L."/>
        </authorList>
    </citation>
    <scope>NUCLEOTIDE SEQUENCE [LARGE SCALE GENOMIC DNA]</scope>
    <source>
        <strain evidence="8 9">D15-8W</strain>
    </source>
</reference>
<dbReference type="Pfam" id="PF07696">
    <property type="entry name" value="7TMR-DISMED2"/>
    <property type="match status" value="1"/>
</dbReference>
<dbReference type="InterPro" id="IPR043128">
    <property type="entry name" value="Rev_trsase/Diguanyl_cyclase"/>
</dbReference>
<dbReference type="STRING" id="626887.J057_19975"/>
<keyword evidence="9" id="KW-1185">Reference proteome</keyword>
<dbReference type="PATRIC" id="fig|626887.3.peg.3995"/>
<dbReference type="RefSeq" id="WP_051079798.1">
    <property type="nucleotide sequence ID" value="NZ_AP028878.1"/>
</dbReference>
<evidence type="ECO:0000313" key="9">
    <source>
        <dbReference type="Proteomes" id="UP000013165"/>
    </source>
</evidence>
<feature type="transmembrane region" description="Helical" evidence="5">
    <location>
        <begin position="359"/>
        <end position="378"/>
    </location>
</feature>
<evidence type="ECO:0000259" key="7">
    <source>
        <dbReference type="PROSITE" id="PS50887"/>
    </source>
</evidence>
<keyword evidence="5" id="KW-1133">Transmembrane helix</keyword>
<dbReference type="InterPro" id="IPR050469">
    <property type="entry name" value="Diguanylate_Cyclase"/>
</dbReference>
<keyword evidence="5" id="KW-0472">Membrane</keyword>
<dbReference type="GO" id="GO:0005886">
    <property type="term" value="C:plasma membrane"/>
    <property type="evidence" value="ECO:0007669"/>
    <property type="project" value="TreeGrafter"/>
</dbReference>
<dbReference type="eggNOG" id="COG3706">
    <property type="taxonomic scope" value="Bacteria"/>
</dbReference>
<dbReference type="Gene3D" id="2.60.40.2380">
    <property type="match status" value="1"/>
</dbReference>
<keyword evidence="6" id="KW-0732">Signal</keyword>
<keyword evidence="5" id="KW-0812">Transmembrane</keyword>
<dbReference type="eggNOG" id="COG3264">
    <property type="taxonomic scope" value="Bacteria"/>
</dbReference>
<comment type="caution">
    <text evidence="8">The sequence shown here is derived from an EMBL/GenBank/DDBJ whole genome shotgun (WGS) entry which is preliminary data.</text>
</comment>
<evidence type="ECO:0000256" key="5">
    <source>
        <dbReference type="SAM" id="Phobius"/>
    </source>
</evidence>
<sequence length="625" mass="69714">MLHSNKLFRADAVRSVVWTLLLLVGFLSVSNAFAQAETCPELMINDPQARADIYHHLCFFTERGTSPKDASISSVEAPEDLVENAQWELGDGRELAFAQTDASYWLRLDVHNSGPKAGYWFLTLDYAPLDNVTVWVGTTGNYRRIETGDRRPFATRQVDYRYYLVPVMLESGESSRIFLHISSSGAINLPLSLEEPTRLVAATNQLTLTHGLFYGGLMMFALFNLLLFFSTGTAYYFYNAFYMLATGLFLFSMGGFSFQYLFPGAPWLANMAIPLSEGLSILAFTLFGRSFLDIDANQPRLSGLLKALAALSVLITALCFVLPYAVIIKVATLYGLACIVTLFCIGIQRWRQGYSPAKWYVLAWSTMAIGTCIYALAAFGYLSDFLAREILMQIAVGAQILLLNYAMVQRWRLLNEKLLAMETAAKHELEVRVSERTAQLQETMRQLESANRRLEQISTQDALTDLNNRRYLDESLPKACAEGRRTRQPIALILLDADRFKSINDTFGHPFGDECLKHIAATLVHHIQRPSDVVVRYGGEEFAVVLPKTDGVGALKVTERILDDMRSKPIVAPDGTSVHLTLSAGIAVYHNDESPDGFVRRADKALYAAKQAGRDRVILGQAPAR</sequence>
<accession>N6W0V1</accession>